<name>A0AAE0TMI9_9PEZI</name>
<feature type="region of interest" description="Disordered" evidence="1">
    <location>
        <begin position="92"/>
        <end position="112"/>
    </location>
</feature>
<dbReference type="AlphaFoldDB" id="A0AAE0TMI9"/>
<reference evidence="2" key="1">
    <citation type="submission" date="2023-07" db="EMBL/GenBank/DDBJ databases">
        <title>Black Yeasts Isolated from many extreme environments.</title>
        <authorList>
            <person name="Coleine C."/>
            <person name="Stajich J.E."/>
            <person name="Selbmann L."/>
        </authorList>
    </citation>
    <scope>NUCLEOTIDE SEQUENCE</scope>
    <source>
        <strain evidence="2">CCFEE 5485</strain>
    </source>
</reference>
<organism evidence="2 3">
    <name type="scientific">Recurvomyces mirabilis</name>
    <dbReference type="NCBI Taxonomy" id="574656"/>
    <lineage>
        <taxon>Eukaryota</taxon>
        <taxon>Fungi</taxon>
        <taxon>Dikarya</taxon>
        <taxon>Ascomycota</taxon>
        <taxon>Pezizomycotina</taxon>
        <taxon>Dothideomycetes</taxon>
        <taxon>Dothideomycetidae</taxon>
        <taxon>Mycosphaerellales</taxon>
        <taxon>Teratosphaeriaceae</taxon>
        <taxon>Recurvomyces</taxon>
    </lineage>
</organism>
<evidence type="ECO:0000313" key="2">
    <source>
        <dbReference type="EMBL" id="KAK3669470.1"/>
    </source>
</evidence>
<gene>
    <name evidence="2" type="ORF">LTR78_010656</name>
</gene>
<proteinExistence type="predicted"/>
<dbReference type="Proteomes" id="UP001274830">
    <property type="component" value="Unassembled WGS sequence"/>
</dbReference>
<protein>
    <submittedName>
        <fullName evidence="2">Uncharacterized protein</fullName>
    </submittedName>
</protein>
<dbReference type="EMBL" id="JAUTXT010000083">
    <property type="protein sequence ID" value="KAK3669470.1"/>
    <property type="molecule type" value="Genomic_DNA"/>
</dbReference>
<evidence type="ECO:0000256" key="1">
    <source>
        <dbReference type="SAM" id="MobiDB-lite"/>
    </source>
</evidence>
<sequence length="239" mass="26364">MGSPPEYIRRRNSTMFIGQPPFGFEGTDDCPGDTYVNFLPPRTPPPEMLYHERGHTPYADCTSSSAVPQHAWPSRTDLKPVDTVPTLFSSPHVVSRRRTSGDGTDMPNISRLNLGGVSDATYTDVDAMGRGLDGSNMKADLGYSPLRLQTELELRKIESQTSCLRNNFTAARVNYAVRDAAALWNGTSWTELSAVNMKYIDARHGAPATPLPIDLNLRRAPVQIAFLGAHGDFRVQRVD</sequence>
<keyword evidence="3" id="KW-1185">Reference proteome</keyword>
<accession>A0AAE0TMI9</accession>
<evidence type="ECO:0000313" key="3">
    <source>
        <dbReference type="Proteomes" id="UP001274830"/>
    </source>
</evidence>
<comment type="caution">
    <text evidence="2">The sequence shown here is derived from an EMBL/GenBank/DDBJ whole genome shotgun (WGS) entry which is preliminary data.</text>
</comment>